<evidence type="ECO:0000313" key="1">
    <source>
        <dbReference type="EMBL" id="CAE0799599.1"/>
    </source>
</evidence>
<name>A0A7S4CKC5_9EUGL</name>
<reference evidence="1" key="1">
    <citation type="submission" date="2021-01" db="EMBL/GenBank/DDBJ databases">
        <authorList>
            <person name="Corre E."/>
            <person name="Pelletier E."/>
            <person name="Niang G."/>
            <person name="Scheremetjew M."/>
            <person name="Finn R."/>
            <person name="Kale V."/>
            <person name="Holt S."/>
            <person name="Cochrane G."/>
            <person name="Meng A."/>
            <person name="Brown T."/>
            <person name="Cohen L."/>
        </authorList>
    </citation>
    <scope>NUCLEOTIDE SEQUENCE</scope>
    <source>
        <strain evidence="1">CCMP1594</strain>
    </source>
</reference>
<sequence length="130" mass="13716">MRPVTGPPTTSRQPDGAADVVFLDPGVPHAHAAEVQRVLQSCGGALTRILSKDVSAVLYHTPRPTGRALPGPKGFNSQRLLSGGAKAEGTAVPGAVLWGHPHVFPGLVLCVTMTRHRSPVISFSMYDMMP</sequence>
<organism evidence="1">
    <name type="scientific">Eutreptiella gymnastica</name>
    <dbReference type="NCBI Taxonomy" id="73025"/>
    <lineage>
        <taxon>Eukaryota</taxon>
        <taxon>Discoba</taxon>
        <taxon>Euglenozoa</taxon>
        <taxon>Euglenida</taxon>
        <taxon>Spirocuta</taxon>
        <taxon>Euglenophyceae</taxon>
        <taxon>Eutreptiales</taxon>
        <taxon>Eutreptiaceae</taxon>
        <taxon>Eutreptiella</taxon>
    </lineage>
</organism>
<protein>
    <recommendedName>
        <fullName evidence="2">BRCT domain-containing protein</fullName>
    </recommendedName>
</protein>
<evidence type="ECO:0008006" key="2">
    <source>
        <dbReference type="Google" id="ProtNLM"/>
    </source>
</evidence>
<gene>
    <name evidence="1" type="ORF">EGYM00163_LOCUS10720</name>
</gene>
<dbReference type="EMBL" id="HBJA01032167">
    <property type="protein sequence ID" value="CAE0799599.1"/>
    <property type="molecule type" value="Transcribed_RNA"/>
</dbReference>
<dbReference type="AlphaFoldDB" id="A0A7S4CKC5"/>
<accession>A0A7S4CKC5</accession>
<proteinExistence type="predicted"/>